<protein>
    <submittedName>
        <fullName evidence="8">ABC-2 type transporter</fullName>
    </submittedName>
</protein>
<keyword evidence="5 6" id="KW-0472">Membrane</keyword>
<dbReference type="AlphaFoldDB" id="C9KPS8"/>
<evidence type="ECO:0000256" key="3">
    <source>
        <dbReference type="ARBA" id="ARBA00022692"/>
    </source>
</evidence>
<evidence type="ECO:0000256" key="2">
    <source>
        <dbReference type="ARBA" id="ARBA00022475"/>
    </source>
</evidence>
<name>C9KPS8_9FIRM</name>
<evidence type="ECO:0000256" key="4">
    <source>
        <dbReference type="ARBA" id="ARBA00022989"/>
    </source>
</evidence>
<dbReference type="eggNOG" id="COG0842">
    <property type="taxonomic scope" value="Bacteria"/>
</dbReference>
<organism evidence="8 9">
    <name type="scientific">Mitsuokella multacida DSM 20544</name>
    <dbReference type="NCBI Taxonomy" id="500635"/>
    <lineage>
        <taxon>Bacteria</taxon>
        <taxon>Bacillati</taxon>
        <taxon>Bacillota</taxon>
        <taxon>Negativicutes</taxon>
        <taxon>Selenomonadales</taxon>
        <taxon>Selenomonadaceae</taxon>
        <taxon>Mitsuokella</taxon>
    </lineage>
</organism>
<dbReference type="GO" id="GO:0140359">
    <property type="term" value="F:ABC-type transporter activity"/>
    <property type="evidence" value="ECO:0007669"/>
    <property type="project" value="InterPro"/>
</dbReference>
<dbReference type="InterPro" id="IPR013525">
    <property type="entry name" value="ABC2_TM"/>
</dbReference>
<dbReference type="PANTHER" id="PTHR30294">
    <property type="entry name" value="MEMBRANE COMPONENT OF ABC TRANSPORTER YHHJ-RELATED"/>
    <property type="match status" value="1"/>
</dbReference>
<feature type="transmembrane region" description="Helical" evidence="6">
    <location>
        <begin position="288"/>
        <end position="309"/>
    </location>
</feature>
<feature type="domain" description="ABC-2 type transporter transmembrane" evidence="7">
    <location>
        <begin position="21"/>
        <end position="364"/>
    </location>
</feature>
<comment type="caution">
    <text evidence="8">The sequence shown here is derived from an EMBL/GenBank/DDBJ whole genome shotgun (WGS) entry which is preliminary data.</text>
</comment>
<keyword evidence="2" id="KW-1003">Cell membrane</keyword>
<evidence type="ECO:0000256" key="1">
    <source>
        <dbReference type="ARBA" id="ARBA00004651"/>
    </source>
</evidence>
<evidence type="ECO:0000313" key="9">
    <source>
        <dbReference type="Proteomes" id="UP000003671"/>
    </source>
</evidence>
<reference evidence="8" key="1">
    <citation type="submission" date="2009-09" db="EMBL/GenBank/DDBJ databases">
        <authorList>
            <person name="Weinstock G."/>
            <person name="Sodergren E."/>
            <person name="Clifton S."/>
            <person name="Fulton L."/>
            <person name="Fulton B."/>
            <person name="Courtney L."/>
            <person name="Fronick C."/>
            <person name="Harrison M."/>
            <person name="Strong C."/>
            <person name="Farmer C."/>
            <person name="Delahaunty K."/>
            <person name="Markovic C."/>
            <person name="Hall O."/>
            <person name="Minx P."/>
            <person name="Tomlinson C."/>
            <person name="Mitreva M."/>
            <person name="Nelson J."/>
            <person name="Hou S."/>
            <person name="Wollam A."/>
            <person name="Pepin K.H."/>
            <person name="Johnson M."/>
            <person name="Bhonagiri V."/>
            <person name="Nash W.E."/>
            <person name="Warren W."/>
            <person name="Chinwalla A."/>
            <person name="Mardis E.R."/>
            <person name="Wilson R.K."/>
        </authorList>
    </citation>
    <scope>NUCLEOTIDE SEQUENCE [LARGE SCALE GENOMIC DNA]</scope>
    <source>
        <strain evidence="8">DSM 20544</strain>
    </source>
</reference>
<feature type="transmembrane region" description="Helical" evidence="6">
    <location>
        <begin position="183"/>
        <end position="209"/>
    </location>
</feature>
<dbReference type="EMBL" id="ABWK02000020">
    <property type="protein sequence ID" value="EEX68233.1"/>
    <property type="molecule type" value="Genomic_DNA"/>
</dbReference>
<sequence length="382" mass="42888">MRLFRLLLHEAHYCLRDPRRFILLFLASMIYMFIFGVLYDPGMVKSIPTVSFNEDGSRLGRHYLQQLEDNDSYGTIEDVASLEDLQQSLLNHRAYIGVMIPRRFAEDAKQGRQTSVLFLIDGQNLVTTSIAARDGETVTEKFSNRLAAQQLALRLGVDETYLLHKIEPMHTTLRVLGNPTQDYSWFFLIGLATAAFQQGLFFAAAATLFQKETPAIELLPLGVRIAAKVLFVYLMALVSFGLMLTVMHEVLELPLKAGTFELFGIGAAFSLAVVGLGFLAAGLFPTELSFVCVSLIYPVMGFVLSGYTWPSLAMPRAIQLFADIFPQTWFMNTFRDLLLIGGTYQLQEHLLVLLLMGAVLLPAACWSARRRLRKIRRESSLA</sequence>
<accession>C9KPS8</accession>
<dbReference type="HOGENOM" id="CLU_039483_8_4_9"/>
<gene>
    <name evidence="8" type="ORF">MITSMUL_05236</name>
</gene>
<feature type="transmembrane region" description="Helical" evidence="6">
    <location>
        <begin position="221"/>
        <end position="242"/>
    </location>
</feature>
<dbReference type="PATRIC" id="fig|500635.8.peg.1884"/>
<dbReference type="GeneID" id="93482164"/>
<feature type="transmembrane region" description="Helical" evidence="6">
    <location>
        <begin position="349"/>
        <end position="368"/>
    </location>
</feature>
<evidence type="ECO:0000256" key="6">
    <source>
        <dbReference type="SAM" id="Phobius"/>
    </source>
</evidence>
<feature type="transmembrane region" description="Helical" evidence="6">
    <location>
        <begin position="21"/>
        <end position="39"/>
    </location>
</feature>
<keyword evidence="4 6" id="KW-1133">Transmembrane helix</keyword>
<dbReference type="InterPro" id="IPR051449">
    <property type="entry name" value="ABC-2_transporter_component"/>
</dbReference>
<dbReference type="Pfam" id="PF12698">
    <property type="entry name" value="ABC2_membrane_3"/>
    <property type="match status" value="1"/>
</dbReference>
<dbReference type="Proteomes" id="UP000003671">
    <property type="component" value="Unassembled WGS sequence"/>
</dbReference>
<keyword evidence="9" id="KW-1185">Reference proteome</keyword>
<keyword evidence="3 6" id="KW-0812">Transmembrane</keyword>
<dbReference type="STRING" id="500635.MITSMUL_05236"/>
<dbReference type="Gene3D" id="3.40.1710.10">
    <property type="entry name" value="abc type-2 transporter like domain"/>
    <property type="match status" value="1"/>
</dbReference>
<comment type="subcellular location">
    <subcellularLocation>
        <location evidence="1">Cell membrane</location>
        <topology evidence="1">Multi-pass membrane protein</topology>
    </subcellularLocation>
</comment>
<dbReference type="GO" id="GO:0005886">
    <property type="term" value="C:plasma membrane"/>
    <property type="evidence" value="ECO:0007669"/>
    <property type="project" value="UniProtKB-SubCell"/>
</dbReference>
<dbReference type="RefSeq" id="WP_005842372.1">
    <property type="nucleotide sequence ID" value="NZ_GG697142.2"/>
</dbReference>
<evidence type="ECO:0000313" key="8">
    <source>
        <dbReference type="EMBL" id="EEX68233.1"/>
    </source>
</evidence>
<evidence type="ECO:0000256" key="5">
    <source>
        <dbReference type="ARBA" id="ARBA00023136"/>
    </source>
</evidence>
<proteinExistence type="predicted"/>
<feature type="transmembrane region" description="Helical" evidence="6">
    <location>
        <begin position="262"/>
        <end position="281"/>
    </location>
</feature>
<dbReference type="PANTHER" id="PTHR30294:SF29">
    <property type="entry name" value="MULTIDRUG ABC TRANSPORTER PERMEASE YBHS-RELATED"/>
    <property type="match status" value="1"/>
</dbReference>
<evidence type="ECO:0000259" key="7">
    <source>
        <dbReference type="Pfam" id="PF12698"/>
    </source>
</evidence>